<evidence type="ECO:0000313" key="2">
    <source>
        <dbReference type="Proteomes" id="UP000029224"/>
    </source>
</evidence>
<dbReference type="Proteomes" id="UP000029224">
    <property type="component" value="Unassembled WGS sequence"/>
</dbReference>
<reference evidence="1 2" key="2">
    <citation type="submission" date="2014-09" db="EMBL/GenBank/DDBJ databases">
        <authorList>
            <consortium name="NBRP consortium"/>
            <person name="Sawabe T."/>
            <person name="Meirelles P."/>
            <person name="Nakanishi M."/>
            <person name="Sayaka M."/>
            <person name="Hattori M."/>
            <person name="Ohkuma M."/>
        </authorList>
    </citation>
    <scope>NUCLEOTIDE SEQUENCE [LARGE SCALE GENOMIC DNA]</scope>
    <source>
        <strain evidence="1 2">JCM 19240</strain>
    </source>
</reference>
<comment type="caution">
    <text evidence="1">The sequence shown here is derived from an EMBL/GenBank/DDBJ whole genome shotgun (WGS) entry which is preliminary data.</text>
</comment>
<sequence>MIAVSNSGTSVISEDAGFIRYRASMEEVTMIGGYLVEMPGGIQRRHQGCC</sequence>
<dbReference type="EMBL" id="BBMT01000002">
    <property type="protein sequence ID" value="GAL32544.1"/>
    <property type="molecule type" value="Genomic_DNA"/>
</dbReference>
<gene>
    <name evidence="1" type="ORF">JCM19240_5976</name>
</gene>
<reference evidence="1 2" key="1">
    <citation type="submission" date="2014-09" db="EMBL/GenBank/DDBJ databases">
        <title>Vibrio maritimus JCM 19240. (C210) whole genome shotgun sequence.</title>
        <authorList>
            <person name="Sawabe T."/>
            <person name="Meirelles P."/>
            <person name="Nakanishi M."/>
            <person name="Sayaka M."/>
            <person name="Hattori M."/>
            <person name="Ohkuma M."/>
        </authorList>
    </citation>
    <scope>NUCLEOTIDE SEQUENCE [LARGE SCALE GENOMIC DNA]</scope>
    <source>
        <strain evidence="1 2">JCM 19240</strain>
    </source>
</reference>
<protein>
    <submittedName>
        <fullName evidence="1">Uncharacterized protein</fullName>
    </submittedName>
</protein>
<dbReference type="AlphaFoldDB" id="A0A090T1H2"/>
<evidence type="ECO:0000313" key="1">
    <source>
        <dbReference type="EMBL" id="GAL32544.1"/>
    </source>
</evidence>
<proteinExistence type="predicted"/>
<name>A0A090T1H2_9VIBR</name>
<organism evidence="1 2">
    <name type="scientific">Vibrio maritimus</name>
    <dbReference type="NCBI Taxonomy" id="990268"/>
    <lineage>
        <taxon>Bacteria</taxon>
        <taxon>Pseudomonadati</taxon>
        <taxon>Pseudomonadota</taxon>
        <taxon>Gammaproteobacteria</taxon>
        <taxon>Vibrionales</taxon>
        <taxon>Vibrionaceae</taxon>
        <taxon>Vibrio</taxon>
    </lineage>
</organism>
<accession>A0A090T1H2</accession>
<keyword evidence="2" id="KW-1185">Reference proteome</keyword>